<gene>
    <name evidence="2" type="primary">Dper\GL26990</name>
    <name evidence="2" type="ORF">Dper_GL26990</name>
</gene>
<keyword evidence="3" id="KW-1185">Reference proteome</keyword>
<dbReference type="HOGENOM" id="CLU_2560704_0_0_1"/>
<evidence type="ECO:0000256" key="1">
    <source>
        <dbReference type="SAM" id="MobiDB-lite"/>
    </source>
</evidence>
<organism evidence="3">
    <name type="scientific">Drosophila persimilis</name>
    <name type="common">Fruit fly</name>
    <dbReference type="NCBI Taxonomy" id="7234"/>
    <lineage>
        <taxon>Eukaryota</taxon>
        <taxon>Metazoa</taxon>
        <taxon>Ecdysozoa</taxon>
        <taxon>Arthropoda</taxon>
        <taxon>Hexapoda</taxon>
        <taxon>Insecta</taxon>
        <taxon>Pterygota</taxon>
        <taxon>Neoptera</taxon>
        <taxon>Endopterygota</taxon>
        <taxon>Diptera</taxon>
        <taxon>Brachycera</taxon>
        <taxon>Muscomorpha</taxon>
        <taxon>Ephydroidea</taxon>
        <taxon>Drosophilidae</taxon>
        <taxon>Drosophila</taxon>
        <taxon>Sophophora</taxon>
    </lineage>
</organism>
<evidence type="ECO:0000313" key="2">
    <source>
        <dbReference type="EMBL" id="EDW33768.1"/>
    </source>
</evidence>
<protein>
    <submittedName>
        <fullName evidence="2">GL26990</fullName>
    </submittedName>
</protein>
<reference evidence="2 3" key="1">
    <citation type="journal article" date="2007" name="Nature">
        <title>Evolution of genes and genomes on the Drosophila phylogeny.</title>
        <authorList>
            <consortium name="Drosophila 12 Genomes Consortium"/>
            <person name="Clark A.G."/>
            <person name="Eisen M.B."/>
            <person name="Smith D.R."/>
            <person name="Bergman C.M."/>
            <person name="Oliver B."/>
            <person name="Markow T.A."/>
            <person name="Kaufman T.C."/>
            <person name="Kellis M."/>
            <person name="Gelbart W."/>
            <person name="Iyer V.N."/>
            <person name="Pollard D.A."/>
            <person name="Sackton T.B."/>
            <person name="Larracuente A.M."/>
            <person name="Singh N.D."/>
            <person name="Abad J.P."/>
            <person name="Abt D.N."/>
            <person name="Adryan B."/>
            <person name="Aguade M."/>
            <person name="Akashi H."/>
            <person name="Anderson W.W."/>
            <person name="Aquadro C.F."/>
            <person name="Ardell D.H."/>
            <person name="Arguello R."/>
            <person name="Artieri C.G."/>
            <person name="Barbash D.A."/>
            <person name="Barker D."/>
            <person name="Barsanti P."/>
            <person name="Batterham P."/>
            <person name="Batzoglou S."/>
            <person name="Begun D."/>
            <person name="Bhutkar A."/>
            <person name="Blanco E."/>
            <person name="Bosak S.A."/>
            <person name="Bradley R.K."/>
            <person name="Brand A.D."/>
            <person name="Brent M.R."/>
            <person name="Brooks A.N."/>
            <person name="Brown R.H."/>
            <person name="Butlin R.K."/>
            <person name="Caggese C."/>
            <person name="Calvi B.R."/>
            <person name="Bernardo de Carvalho A."/>
            <person name="Caspi A."/>
            <person name="Castrezana S."/>
            <person name="Celniker S.E."/>
            <person name="Chang J.L."/>
            <person name="Chapple C."/>
            <person name="Chatterji S."/>
            <person name="Chinwalla A."/>
            <person name="Civetta A."/>
            <person name="Clifton S.W."/>
            <person name="Comeron J.M."/>
            <person name="Costello J.C."/>
            <person name="Coyne J.A."/>
            <person name="Daub J."/>
            <person name="David R.G."/>
            <person name="Delcher A.L."/>
            <person name="Delehaunty K."/>
            <person name="Do C.B."/>
            <person name="Ebling H."/>
            <person name="Edwards K."/>
            <person name="Eickbush T."/>
            <person name="Evans J.D."/>
            <person name="Filipski A."/>
            <person name="Findeiss S."/>
            <person name="Freyhult E."/>
            <person name="Fulton L."/>
            <person name="Fulton R."/>
            <person name="Garcia A.C."/>
            <person name="Gardiner A."/>
            <person name="Garfield D.A."/>
            <person name="Garvin B.E."/>
            <person name="Gibson G."/>
            <person name="Gilbert D."/>
            <person name="Gnerre S."/>
            <person name="Godfrey J."/>
            <person name="Good R."/>
            <person name="Gotea V."/>
            <person name="Gravely B."/>
            <person name="Greenberg A.J."/>
            <person name="Griffiths-Jones S."/>
            <person name="Gross S."/>
            <person name="Guigo R."/>
            <person name="Gustafson E.A."/>
            <person name="Haerty W."/>
            <person name="Hahn M.W."/>
            <person name="Halligan D.L."/>
            <person name="Halpern A.L."/>
            <person name="Halter G.M."/>
            <person name="Han M.V."/>
            <person name="Heger A."/>
            <person name="Hillier L."/>
            <person name="Hinrichs A.S."/>
            <person name="Holmes I."/>
            <person name="Hoskins R.A."/>
            <person name="Hubisz M.J."/>
            <person name="Hultmark D."/>
            <person name="Huntley M.A."/>
            <person name="Jaffe D.B."/>
            <person name="Jagadeeshan S."/>
            <person name="Jeck W.R."/>
            <person name="Johnson J."/>
            <person name="Jones C.D."/>
            <person name="Jordan W.C."/>
            <person name="Karpen G.H."/>
            <person name="Kataoka E."/>
            <person name="Keightley P.D."/>
            <person name="Kheradpour P."/>
            <person name="Kirkness E.F."/>
            <person name="Koerich L.B."/>
            <person name="Kristiansen K."/>
            <person name="Kudrna D."/>
            <person name="Kulathinal R.J."/>
            <person name="Kumar S."/>
            <person name="Kwok R."/>
            <person name="Lander E."/>
            <person name="Langley C.H."/>
            <person name="Lapoint R."/>
            <person name="Lazzaro B.P."/>
            <person name="Lee S.J."/>
            <person name="Levesque L."/>
            <person name="Li R."/>
            <person name="Lin C.F."/>
            <person name="Lin M.F."/>
            <person name="Lindblad-Toh K."/>
            <person name="Llopart A."/>
            <person name="Long M."/>
            <person name="Low L."/>
            <person name="Lozovsky E."/>
            <person name="Lu J."/>
            <person name="Luo M."/>
            <person name="Machado C.A."/>
            <person name="Makalowski W."/>
            <person name="Marzo M."/>
            <person name="Matsuda M."/>
            <person name="Matzkin L."/>
            <person name="McAllister B."/>
            <person name="McBride C.S."/>
            <person name="McKernan B."/>
            <person name="McKernan K."/>
            <person name="Mendez-Lago M."/>
            <person name="Minx P."/>
            <person name="Mollenhauer M.U."/>
            <person name="Montooth K."/>
            <person name="Mount S.M."/>
            <person name="Mu X."/>
            <person name="Myers E."/>
            <person name="Negre B."/>
            <person name="Newfeld S."/>
            <person name="Nielsen R."/>
            <person name="Noor M.A."/>
            <person name="O'Grady P."/>
            <person name="Pachter L."/>
            <person name="Papaceit M."/>
            <person name="Parisi M.J."/>
            <person name="Parisi M."/>
            <person name="Parts L."/>
            <person name="Pedersen J.S."/>
            <person name="Pesole G."/>
            <person name="Phillippy A.M."/>
            <person name="Ponting C.P."/>
            <person name="Pop M."/>
            <person name="Porcelli D."/>
            <person name="Powell J.R."/>
            <person name="Prohaska S."/>
            <person name="Pruitt K."/>
            <person name="Puig M."/>
            <person name="Quesneville H."/>
            <person name="Ram K.R."/>
            <person name="Rand D."/>
            <person name="Rasmussen M.D."/>
            <person name="Reed L.K."/>
            <person name="Reenan R."/>
            <person name="Reily A."/>
            <person name="Remington K.A."/>
            <person name="Rieger T.T."/>
            <person name="Ritchie M.G."/>
            <person name="Robin C."/>
            <person name="Rogers Y.H."/>
            <person name="Rohde C."/>
            <person name="Rozas J."/>
            <person name="Rubenfield M.J."/>
            <person name="Ruiz A."/>
            <person name="Russo S."/>
            <person name="Salzberg S.L."/>
            <person name="Sanchez-Gracia A."/>
            <person name="Saranga D.J."/>
            <person name="Sato H."/>
            <person name="Schaeffer S.W."/>
            <person name="Schatz M.C."/>
            <person name="Schlenke T."/>
            <person name="Schwartz R."/>
            <person name="Segarra C."/>
            <person name="Singh R.S."/>
            <person name="Sirot L."/>
            <person name="Sirota M."/>
            <person name="Sisneros N.B."/>
            <person name="Smith C.D."/>
            <person name="Smith T.F."/>
            <person name="Spieth J."/>
            <person name="Stage D.E."/>
            <person name="Stark A."/>
            <person name="Stephan W."/>
            <person name="Strausberg R.L."/>
            <person name="Strempel S."/>
            <person name="Sturgill D."/>
            <person name="Sutton G."/>
            <person name="Sutton G.G."/>
            <person name="Tao W."/>
            <person name="Teichmann S."/>
            <person name="Tobari Y.N."/>
            <person name="Tomimura Y."/>
            <person name="Tsolas J.M."/>
            <person name="Valente V.L."/>
            <person name="Venter E."/>
            <person name="Venter J.C."/>
            <person name="Vicario S."/>
            <person name="Vieira F.G."/>
            <person name="Vilella A.J."/>
            <person name="Villasante A."/>
            <person name="Walenz B."/>
            <person name="Wang J."/>
            <person name="Wasserman M."/>
            <person name="Watts T."/>
            <person name="Wilson D."/>
            <person name="Wilson R.K."/>
            <person name="Wing R.A."/>
            <person name="Wolfner M.F."/>
            <person name="Wong A."/>
            <person name="Wong G.K."/>
            <person name="Wu C.I."/>
            <person name="Wu G."/>
            <person name="Yamamoto D."/>
            <person name="Yang H.P."/>
            <person name="Yang S.P."/>
            <person name="Yorke J.A."/>
            <person name="Yoshida K."/>
            <person name="Zdobnov E."/>
            <person name="Zhang P."/>
            <person name="Zhang Y."/>
            <person name="Zimin A.V."/>
            <person name="Baldwin J."/>
            <person name="Abdouelleil A."/>
            <person name="Abdulkadir J."/>
            <person name="Abebe A."/>
            <person name="Abera B."/>
            <person name="Abreu J."/>
            <person name="Acer S.C."/>
            <person name="Aftuck L."/>
            <person name="Alexander A."/>
            <person name="An P."/>
            <person name="Anderson E."/>
            <person name="Anderson S."/>
            <person name="Arachi H."/>
            <person name="Azer M."/>
            <person name="Bachantsang P."/>
            <person name="Barry A."/>
            <person name="Bayul T."/>
            <person name="Berlin A."/>
            <person name="Bessette D."/>
            <person name="Bloom T."/>
            <person name="Blye J."/>
            <person name="Boguslavskiy L."/>
            <person name="Bonnet C."/>
            <person name="Boukhgalter B."/>
            <person name="Bourzgui I."/>
            <person name="Brown A."/>
            <person name="Cahill P."/>
            <person name="Channer S."/>
            <person name="Cheshatsang Y."/>
            <person name="Chuda L."/>
            <person name="Citroen M."/>
            <person name="Collymore A."/>
            <person name="Cooke P."/>
            <person name="Costello M."/>
            <person name="D'Aco K."/>
            <person name="Daza R."/>
            <person name="De Haan G."/>
            <person name="DeGray S."/>
            <person name="DeMaso C."/>
            <person name="Dhargay N."/>
            <person name="Dooley K."/>
            <person name="Dooley E."/>
            <person name="Doricent M."/>
            <person name="Dorje P."/>
            <person name="Dorjee K."/>
            <person name="Dupes A."/>
            <person name="Elong R."/>
            <person name="Falk J."/>
            <person name="Farina A."/>
            <person name="Faro S."/>
            <person name="Ferguson D."/>
            <person name="Fisher S."/>
            <person name="Foley C.D."/>
            <person name="Franke A."/>
            <person name="Friedrich D."/>
            <person name="Gadbois L."/>
            <person name="Gearin G."/>
            <person name="Gearin C.R."/>
            <person name="Giannoukos G."/>
            <person name="Goode T."/>
            <person name="Graham J."/>
            <person name="Grandbois E."/>
            <person name="Grewal S."/>
            <person name="Gyaltsen K."/>
            <person name="Hafez N."/>
            <person name="Hagos B."/>
            <person name="Hall J."/>
            <person name="Henson C."/>
            <person name="Hollinger A."/>
            <person name="Honan T."/>
            <person name="Huard M.D."/>
            <person name="Hughes L."/>
            <person name="Hurhula B."/>
            <person name="Husby M.E."/>
            <person name="Kamat A."/>
            <person name="Kanga B."/>
            <person name="Kashin S."/>
            <person name="Khazanovich D."/>
            <person name="Kisner P."/>
            <person name="Lance K."/>
            <person name="Lara M."/>
            <person name="Lee W."/>
            <person name="Lennon N."/>
            <person name="Letendre F."/>
            <person name="LeVine R."/>
            <person name="Lipovsky A."/>
            <person name="Liu X."/>
            <person name="Liu J."/>
            <person name="Liu S."/>
            <person name="Lokyitsang T."/>
            <person name="Lokyitsang Y."/>
            <person name="Lubonja R."/>
            <person name="Lui A."/>
            <person name="MacDonald P."/>
            <person name="Magnisalis V."/>
            <person name="Maru K."/>
            <person name="Matthews C."/>
            <person name="McCusker W."/>
            <person name="McDonough S."/>
            <person name="Mehta T."/>
            <person name="Meldrim J."/>
            <person name="Meneus L."/>
            <person name="Mihai O."/>
            <person name="Mihalev A."/>
            <person name="Mihova T."/>
            <person name="Mittelman R."/>
            <person name="Mlenga V."/>
            <person name="Montmayeur A."/>
            <person name="Mulrain L."/>
            <person name="Navidi A."/>
            <person name="Naylor J."/>
            <person name="Negash T."/>
            <person name="Nguyen T."/>
            <person name="Nguyen N."/>
            <person name="Nicol R."/>
            <person name="Norbu C."/>
            <person name="Norbu N."/>
            <person name="Novod N."/>
            <person name="O'Neill B."/>
            <person name="Osman S."/>
            <person name="Markiewicz E."/>
            <person name="Oyono O.L."/>
            <person name="Patti C."/>
            <person name="Phunkhang P."/>
            <person name="Pierre F."/>
            <person name="Priest M."/>
            <person name="Raghuraman S."/>
            <person name="Rege F."/>
            <person name="Reyes R."/>
            <person name="Rise C."/>
            <person name="Rogov P."/>
            <person name="Ross K."/>
            <person name="Ryan E."/>
            <person name="Settipalli S."/>
            <person name="Shea T."/>
            <person name="Sherpa N."/>
            <person name="Shi L."/>
            <person name="Shih D."/>
            <person name="Sparrow T."/>
            <person name="Spaulding J."/>
            <person name="Stalker J."/>
            <person name="Stange-Thomann N."/>
            <person name="Stavropoulos S."/>
            <person name="Stone C."/>
            <person name="Strader C."/>
            <person name="Tesfaye S."/>
            <person name="Thomson T."/>
            <person name="Thoulutsang Y."/>
            <person name="Thoulutsang D."/>
            <person name="Topham K."/>
            <person name="Topping I."/>
            <person name="Tsamla T."/>
            <person name="Vassiliev H."/>
            <person name="Vo A."/>
            <person name="Wangchuk T."/>
            <person name="Wangdi T."/>
            <person name="Weiand M."/>
            <person name="Wilkinson J."/>
            <person name="Wilson A."/>
            <person name="Yadav S."/>
            <person name="Young G."/>
            <person name="Yu Q."/>
            <person name="Zembek L."/>
            <person name="Zhong D."/>
            <person name="Zimmer A."/>
            <person name="Zwirko Z."/>
            <person name="Jaffe D.B."/>
            <person name="Alvarez P."/>
            <person name="Brockman W."/>
            <person name="Butler J."/>
            <person name="Chin C."/>
            <person name="Gnerre S."/>
            <person name="Grabherr M."/>
            <person name="Kleber M."/>
            <person name="Mauceli E."/>
            <person name="MacCallum I."/>
        </authorList>
    </citation>
    <scope>NUCLEOTIDE SEQUENCE [LARGE SCALE GENOMIC DNA]</scope>
    <source>
        <strain evidence="3">MSH-3 / Tucson 14011-0111.49</strain>
    </source>
</reference>
<dbReference type="EMBL" id="CH479218">
    <property type="protein sequence ID" value="EDW33768.1"/>
    <property type="molecule type" value="Genomic_DNA"/>
</dbReference>
<evidence type="ECO:0000313" key="3">
    <source>
        <dbReference type="Proteomes" id="UP000008744"/>
    </source>
</evidence>
<accession>B4H7F7</accession>
<feature type="region of interest" description="Disordered" evidence="1">
    <location>
        <begin position="30"/>
        <end position="50"/>
    </location>
</feature>
<proteinExistence type="predicted"/>
<name>B4H7F7_DROPE</name>
<dbReference type="Proteomes" id="UP000008744">
    <property type="component" value="Unassembled WGS sequence"/>
</dbReference>
<dbReference type="AlphaFoldDB" id="B4H7F7"/>
<sequence length="82" mass="9311">MDPFMRKVFDRVGFESVAATDLWPLATRYQRQQQQPVPQPQQPWEPSSGATIATGFIDQTRDHILVPTGHSATWQANDCEKV</sequence>